<dbReference type="EMBL" id="AAOG01000002">
    <property type="protein sequence ID" value="EAR13039.1"/>
    <property type="molecule type" value="Genomic_DNA"/>
</dbReference>
<evidence type="ECO:0000313" key="2">
    <source>
        <dbReference type="Proteomes" id="UP000003053"/>
    </source>
</evidence>
<dbReference type="AlphaFoldDB" id="A4C0U6"/>
<name>A4C0U6_9FLAO</name>
<evidence type="ECO:0000313" key="1">
    <source>
        <dbReference type="EMBL" id="EAR13039.1"/>
    </source>
</evidence>
<proteinExistence type="predicted"/>
<accession>A4C0U6</accession>
<dbReference type="STRING" id="313594.PI23P_10435"/>
<sequence>MYAEFLKKRAFLSCVHKLVLKFKQKNYATNILFLTDISH</sequence>
<gene>
    <name evidence="1" type="ORF">PI23P_10435</name>
</gene>
<dbReference type="HOGENOM" id="CLU_3314395_0_0_10"/>
<dbReference type="Proteomes" id="UP000003053">
    <property type="component" value="Unassembled WGS sequence"/>
</dbReference>
<reference evidence="1 2" key="1">
    <citation type="submission" date="2006-02" db="EMBL/GenBank/DDBJ databases">
        <authorList>
            <person name="Murray A."/>
            <person name="Staley J."/>
            <person name="Ferriera S."/>
            <person name="Johnson J."/>
            <person name="Kravitz S."/>
            <person name="Halpern A."/>
            <person name="Remington K."/>
            <person name="Beeson K."/>
            <person name="Tran B."/>
            <person name="Rogers Y.-H."/>
            <person name="Friedman R."/>
            <person name="Venter J.C."/>
        </authorList>
    </citation>
    <scope>NUCLEOTIDE SEQUENCE [LARGE SCALE GENOMIC DNA]</scope>
    <source>
        <strain evidence="1 2">23-P</strain>
    </source>
</reference>
<organism evidence="1 2">
    <name type="scientific">Polaribacter irgensii 23-P</name>
    <dbReference type="NCBI Taxonomy" id="313594"/>
    <lineage>
        <taxon>Bacteria</taxon>
        <taxon>Pseudomonadati</taxon>
        <taxon>Bacteroidota</taxon>
        <taxon>Flavobacteriia</taxon>
        <taxon>Flavobacteriales</taxon>
        <taxon>Flavobacteriaceae</taxon>
    </lineage>
</organism>
<keyword evidence="2" id="KW-1185">Reference proteome</keyword>
<protein>
    <submittedName>
        <fullName evidence="1">Uncharacterized protein</fullName>
    </submittedName>
</protein>
<comment type="caution">
    <text evidence="1">The sequence shown here is derived from an EMBL/GenBank/DDBJ whole genome shotgun (WGS) entry which is preliminary data.</text>
</comment>